<dbReference type="SUPFAM" id="SSF54060">
    <property type="entry name" value="His-Me finger endonucleases"/>
    <property type="match status" value="2"/>
</dbReference>
<evidence type="ECO:0000256" key="7">
    <source>
        <dbReference type="PIRSR" id="PIRSR640255-2"/>
    </source>
</evidence>
<feature type="domain" description="C2HC/C3H-type" evidence="10">
    <location>
        <begin position="158"/>
        <end position="187"/>
    </location>
</feature>
<reference evidence="12" key="1">
    <citation type="submission" date="2011-05" db="EMBL/GenBank/DDBJ databases">
        <authorList>
            <person name="Richards S.R."/>
            <person name="Qu J."/>
            <person name="Jiang H."/>
            <person name="Jhangiani S.N."/>
            <person name="Agravi P."/>
            <person name="Goodspeed R."/>
            <person name="Gross S."/>
            <person name="Mandapat C."/>
            <person name="Jackson L."/>
            <person name="Mathew T."/>
            <person name="Pu L."/>
            <person name="Thornton R."/>
            <person name="Saada N."/>
            <person name="Wilczek-Boney K.B."/>
            <person name="Lee S."/>
            <person name="Kovar C."/>
            <person name="Wu Y."/>
            <person name="Scherer S.E."/>
            <person name="Worley K.C."/>
            <person name="Muzny D.M."/>
            <person name="Gibbs R."/>
        </authorList>
    </citation>
    <scope>NUCLEOTIDE SEQUENCE</scope>
    <source>
        <strain evidence="12">Brora</strain>
    </source>
</reference>
<dbReference type="GO" id="GO:0008270">
    <property type="term" value="F:zinc ion binding"/>
    <property type="evidence" value="ECO:0007669"/>
    <property type="project" value="UniProtKB-KW"/>
</dbReference>
<evidence type="ECO:0000256" key="8">
    <source>
        <dbReference type="PROSITE-ProRule" id="PRU01371"/>
    </source>
</evidence>
<dbReference type="PANTHER" id="PTHR13966">
    <property type="entry name" value="ENDONUCLEASE RELATED"/>
    <property type="match status" value="1"/>
</dbReference>
<dbReference type="InterPro" id="IPR044925">
    <property type="entry name" value="His-Me_finger_sf"/>
</dbReference>
<keyword evidence="6" id="KW-0862">Zinc</keyword>
<dbReference type="Pfam" id="PF13913">
    <property type="entry name" value="zf-C2HC_2"/>
    <property type="match status" value="2"/>
</dbReference>
<dbReference type="GO" id="GO:0005634">
    <property type="term" value="C:nucleus"/>
    <property type="evidence" value="ECO:0007669"/>
    <property type="project" value="TreeGrafter"/>
</dbReference>
<dbReference type="Proteomes" id="UP000014500">
    <property type="component" value="Unassembled WGS sequence"/>
</dbReference>
<keyword evidence="3 7" id="KW-0479">Metal-binding</keyword>
<evidence type="ECO:0000256" key="6">
    <source>
        <dbReference type="ARBA" id="ARBA00022833"/>
    </source>
</evidence>
<evidence type="ECO:0000256" key="2">
    <source>
        <dbReference type="ARBA" id="ARBA00022722"/>
    </source>
</evidence>
<feature type="compositionally biased region" description="Low complexity" evidence="9">
    <location>
        <begin position="30"/>
        <end position="42"/>
    </location>
</feature>
<name>T1J361_STRMM</name>
<comment type="similarity">
    <text evidence="1">Belongs to the DNA/RNA non-specific endonuclease family.</text>
</comment>
<dbReference type="InterPro" id="IPR020821">
    <property type="entry name" value="ENPP1-3/EXOG-like_nuc-like"/>
</dbReference>
<dbReference type="GO" id="GO:0006309">
    <property type="term" value="P:apoptotic DNA fragmentation"/>
    <property type="evidence" value="ECO:0007669"/>
    <property type="project" value="TreeGrafter"/>
</dbReference>
<dbReference type="InterPro" id="IPR049899">
    <property type="entry name" value="Znf_C2HC_C3H"/>
</dbReference>
<dbReference type="GO" id="GO:0005743">
    <property type="term" value="C:mitochondrial inner membrane"/>
    <property type="evidence" value="ECO:0007669"/>
    <property type="project" value="TreeGrafter"/>
</dbReference>
<dbReference type="HOGENOM" id="CLU_286103_0_0_1"/>
<feature type="domain" description="C2HC/C3H-type" evidence="10">
    <location>
        <begin position="74"/>
        <end position="103"/>
    </location>
</feature>
<dbReference type="InterPro" id="IPR001604">
    <property type="entry name" value="Endo_G_ENPP1-like_dom"/>
</dbReference>
<feature type="binding site" evidence="7">
    <location>
        <position position="1023"/>
    </location>
    <ligand>
        <name>Mg(2+)</name>
        <dbReference type="ChEBI" id="CHEBI:18420"/>
        <note>catalytic</note>
    </ligand>
</feature>
<keyword evidence="5 8" id="KW-0863">Zinc-finger</keyword>
<accession>T1J361</accession>
<dbReference type="eggNOG" id="KOG3940">
    <property type="taxonomic scope" value="Eukaryota"/>
</dbReference>
<dbReference type="GO" id="GO:0003676">
    <property type="term" value="F:nucleic acid binding"/>
    <property type="evidence" value="ECO:0007669"/>
    <property type="project" value="InterPro"/>
</dbReference>
<dbReference type="EnsemblMetazoa" id="SMAR008020-RA">
    <property type="protein sequence ID" value="SMAR008020-PA"/>
    <property type="gene ID" value="SMAR008020"/>
</dbReference>
<keyword evidence="2" id="KW-0540">Nuclease</keyword>
<dbReference type="SMART" id="SM00477">
    <property type="entry name" value="NUC"/>
    <property type="match status" value="2"/>
</dbReference>
<dbReference type="Gene3D" id="3.40.570.10">
    <property type="entry name" value="Extracellular Endonuclease, subunit A"/>
    <property type="match status" value="2"/>
</dbReference>
<protein>
    <recommendedName>
        <fullName evidence="10">C2HC/C3H-type domain-containing protein</fullName>
    </recommendedName>
</protein>
<dbReference type="Pfam" id="PF01223">
    <property type="entry name" value="Endonuclease_NS"/>
    <property type="match status" value="2"/>
</dbReference>
<dbReference type="GO" id="GO:0004521">
    <property type="term" value="F:RNA endonuclease activity"/>
    <property type="evidence" value="ECO:0007669"/>
    <property type="project" value="TreeGrafter"/>
</dbReference>
<dbReference type="PhylomeDB" id="T1J361"/>
<dbReference type="SMART" id="SM00892">
    <property type="entry name" value="Endonuclease_NS"/>
    <property type="match status" value="2"/>
</dbReference>
<evidence type="ECO:0000256" key="5">
    <source>
        <dbReference type="ARBA" id="ARBA00022771"/>
    </source>
</evidence>
<dbReference type="GO" id="GO:0000014">
    <property type="term" value="F:single-stranded DNA endodeoxyribonuclease activity"/>
    <property type="evidence" value="ECO:0007669"/>
    <property type="project" value="TreeGrafter"/>
</dbReference>
<dbReference type="AlphaFoldDB" id="T1J361"/>
<evidence type="ECO:0000259" key="10">
    <source>
        <dbReference type="PROSITE" id="PS52027"/>
    </source>
</evidence>
<evidence type="ECO:0000256" key="3">
    <source>
        <dbReference type="ARBA" id="ARBA00022723"/>
    </source>
</evidence>
<keyword evidence="12" id="KW-1185">Reference proteome</keyword>
<dbReference type="STRING" id="126957.T1J361"/>
<feature type="region of interest" description="Disordered" evidence="9">
    <location>
        <begin position="1"/>
        <end position="47"/>
    </location>
</feature>
<evidence type="ECO:0000313" key="12">
    <source>
        <dbReference type="Proteomes" id="UP000014500"/>
    </source>
</evidence>
<reference evidence="11" key="2">
    <citation type="submission" date="2015-02" db="UniProtKB">
        <authorList>
            <consortium name="EnsemblMetazoa"/>
        </authorList>
    </citation>
    <scope>IDENTIFICATION</scope>
</reference>
<proteinExistence type="inferred from homology"/>
<evidence type="ECO:0000256" key="1">
    <source>
        <dbReference type="ARBA" id="ARBA00010052"/>
    </source>
</evidence>
<dbReference type="InterPro" id="IPR040255">
    <property type="entry name" value="Non-specific_endonuclease"/>
</dbReference>
<organism evidence="11 12">
    <name type="scientific">Strigamia maritima</name>
    <name type="common">European centipede</name>
    <name type="synonym">Geophilus maritimus</name>
    <dbReference type="NCBI Taxonomy" id="126957"/>
    <lineage>
        <taxon>Eukaryota</taxon>
        <taxon>Metazoa</taxon>
        <taxon>Ecdysozoa</taxon>
        <taxon>Arthropoda</taxon>
        <taxon>Myriapoda</taxon>
        <taxon>Chilopoda</taxon>
        <taxon>Pleurostigmophora</taxon>
        <taxon>Geophilomorpha</taxon>
        <taxon>Linotaeniidae</taxon>
        <taxon>Strigamia</taxon>
    </lineage>
</organism>
<sequence length="1081" mass="123598">MAQKSRLRKPIPGGLKPALKPTVVTATDNSVPSSSTKSTPTSQMKTATLTPKKRVCMKLTKEKSTPRSSSPDSDFPACEFCGRHFAPDRIEKHVQFSQGSVAKQLSNEGATGPCKSGWREKHETFLETIRQAKVVQQHVAAGGKASDLPPPPPMDTSDYIQCPHCRRRFNESVAARHVPKLKAQPLSTSGVEEMQCDDLNATIYDTPASPDPPAGPATNRECPARTPAIKRQIPDYPESPDPPAPCPRIKPLALKRLKYDHPCDYETTSDLTSRNTNWDCFQTQKITLPEYHAKLTPLEQAESQIKIDFEHAEEDEEYESSQNEIPYSPEKFYASSPTKFCGAAGNKNPISWVPYGDDGKIFPHPKFQKRILLEYEDFVVCYDLAKRAPCWTLEMVNGAFGNVYDENDPKIPNEEEDMIPKKFRTCHEDYVHRMKINNIRIQHLAEFYLSCDNNLDMCVCSNLVAQRVGLHPYDGNLWDELRLYIQALLTQYVHIYILTGTLYLPKRRSDGKWTVKYKVFPGSDIAIPTHFFKVLLCEHQNGKFRLECYRFENKVHKNLDLRQFIVKIEDLERETGFKIFKDVEVKQIRRREMDKNYASSGFNSALCTLPKSQVFPHRLMTYFRLFNLTATSTGLIGYLAATFIRKYSQNLMKVNAQPSSPDESSIEEDNWEDYSQQRAKRLRMSTSSEEEDPEFSNFAKRPPKSGTPHPSKRARMDTLPQPGKSETLLDASDPESPLDIPDSTSVKPKPQTGDPKKEIPYNATAKHLAIITLLQKLGPPAATGQFGVPSDDTVTEDSGTQTEFKGPKSESGKNILSYSHINIPKMSKRFVIDNDDFVIYYDNNTRAPCWTLQEVVSKKLSTERTMNIGSDKEQEEVPEDFRTGMADYKHDEYKMQHVAEPDLHPGSYRHYCVFSNMVLQKIENGDKCATTVWDELRAYVAYLSMKFKSVYVLSGPLYLPNKDKDGKMTIKYELIGEKSVAVPTHFFKVILCQQYWDKHFRFECYKFENKYHEKVDLRKFIVNRHQLEKDAGFLIFSKVEDKLIAYFDTDRTFATKRYYKPRRLDFEDMAVSPAASNSDID</sequence>
<dbReference type="EMBL" id="JH431820">
    <property type="status" value="NOT_ANNOTATED_CDS"/>
    <property type="molecule type" value="Genomic_DNA"/>
</dbReference>
<dbReference type="InterPro" id="IPR044929">
    <property type="entry name" value="DNA/RNA_non-sp_Endonuclease_sf"/>
</dbReference>
<feature type="region of interest" description="Disordered" evidence="9">
    <location>
        <begin position="788"/>
        <end position="811"/>
    </location>
</feature>
<evidence type="ECO:0000256" key="9">
    <source>
        <dbReference type="SAM" id="MobiDB-lite"/>
    </source>
</evidence>
<feature type="region of interest" description="Disordered" evidence="9">
    <location>
        <begin position="655"/>
        <end position="759"/>
    </location>
</feature>
<dbReference type="PANTHER" id="PTHR13966:SF5">
    <property type="entry name" value="ENDONUCLEASE G, MITOCHONDRIAL"/>
    <property type="match status" value="1"/>
</dbReference>
<evidence type="ECO:0000256" key="4">
    <source>
        <dbReference type="ARBA" id="ARBA00022759"/>
    </source>
</evidence>
<keyword evidence="4" id="KW-0255">Endonuclease</keyword>
<evidence type="ECO:0000313" key="11">
    <source>
        <dbReference type="EnsemblMetazoa" id="SMAR008020-PA"/>
    </source>
</evidence>
<dbReference type="eggNOG" id="KOG3721">
    <property type="taxonomic scope" value="Eukaryota"/>
</dbReference>
<keyword evidence="4" id="KW-0378">Hydrolase</keyword>
<dbReference type="PROSITE" id="PS52027">
    <property type="entry name" value="ZF_C2HC_C3H"/>
    <property type="match status" value="2"/>
</dbReference>